<dbReference type="EMBL" id="JACIDW010000034">
    <property type="protein sequence ID" value="MBB3967183.1"/>
    <property type="molecule type" value="Genomic_DNA"/>
</dbReference>
<comment type="caution">
    <text evidence="2">The sequence shown here is derived from an EMBL/GenBank/DDBJ whole genome shotgun (WGS) entry which is preliminary data.</text>
</comment>
<keyword evidence="3" id="KW-1185">Reference proteome</keyword>
<name>A0A7W6CU37_9HYPH</name>
<dbReference type="RefSeq" id="WP_183902606.1">
    <property type="nucleotide sequence ID" value="NZ_JACIDW010000034.1"/>
</dbReference>
<sequence>MNKNELEVTIGWLKIRASGLAAVVVVATGGLIVFSVLMRAGVFMSWIR</sequence>
<proteinExistence type="predicted"/>
<keyword evidence="1" id="KW-0812">Transmembrane</keyword>
<keyword evidence="1" id="KW-0472">Membrane</keyword>
<organism evidence="2 3">
    <name type="scientific">Rhizobium metallidurans</name>
    <dbReference type="NCBI Taxonomy" id="1265931"/>
    <lineage>
        <taxon>Bacteria</taxon>
        <taxon>Pseudomonadati</taxon>
        <taxon>Pseudomonadota</taxon>
        <taxon>Alphaproteobacteria</taxon>
        <taxon>Hyphomicrobiales</taxon>
        <taxon>Rhizobiaceae</taxon>
        <taxon>Rhizobium/Agrobacterium group</taxon>
        <taxon>Rhizobium</taxon>
    </lineage>
</organism>
<evidence type="ECO:0000313" key="3">
    <source>
        <dbReference type="Proteomes" id="UP000582090"/>
    </source>
</evidence>
<accession>A0A7W6CU37</accession>
<dbReference type="AlphaFoldDB" id="A0A7W6CU37"/>
<gene>
    <name evidence="2" type="ORF">GGQ67_004880</name>
</gene>
<dbReference type="Proteomes" id="UP000582090">
    <property type="component" value="Unassembled WGS sequence"/>
</dbReference>
<protein>
    <submittedName>
        <fullName evidence="2">Uncharacterized protein</fullName>
    </submittedName>
</protein>
<evidence type="ECO:0000256" key="1">
    <source>
        <dbReference type="SAM" id="Phobius"/>
    </source>
</evidence>
<keyword evidence="1" id="KW-1133">Transmembrane helix</keyword>
<reference evidence="2 3" key="1">
    <citation type="submission" date="2020-08" db="EMBL/GenBank/DDBJ databases">
        <title>Genomic Encyclopedia of Type Strains, Phase IV (KMG-IV): sequencing the most valuable type-strain genomes for metagenomic binning, comparative biology and taxonomic classification.</title>
        <authorList>
            <person name="Goeker M."/>
        </authorList>
    </citation>
    <scope>NUCLEOTIDE SEQUENCE [LARGE SCALE GENOMIC DNA]</scope>
    <source>
        <strain evidence="2 3">DSM 26575</strain>
    </source>
</reference>
<evidence type="ECO:0000313" key="2">
    <source>
        <dbReference type="EMBL" id="MBB3967183.1"/>
    </source>
</evidence>
<feature type="transmembrane region" description="Helical" evidence="1">
    <location>
        <begin position="20"/>
        <end position="42"/>
    </location>
</feature>